<protein>
    <submittedName>
        <fullName evidence="2">Uncharacterized protein</fullName>
    </submittedName>
</protein>
<feature type="compositionally biased region" description="Basic and acidic residues" evidence="1">
    <location>
        <begin position="61"/>
        <end position="83"/>
    </location>
</feature>
<evidence type="ECO:0000313" key="3">
    <source>
        <dbReference type="Proteomes" id="UP001064489"/>
    </source>
</evidence>
<comment type="caution">
    <text evidence="2">The sequence shown here is derived from an EMBL/GenBank/DDBJ whole genome shotgun (WGS) entry which is preliminary data.</text>
</comment>
<proteinExistence type="predicted"/>
<feature type="compositionally biased region" description="Basic and acidic residues" evidence="1">
    <location>
        <begin position="9"/>
        <end position="27"/>
    </location>
</feature>
<gene>
    <name evidence="2" type="ORF">LWI28_001737</name>
</gene>
<dbReference type="EMBL" id="JAJSOW010000001">
    <property type="protein sequence ID" value="KAI9200035.1"/>
    <property type="molecule type" value="Genomic_DNA"/>
</dbReference>
<evidence type="ECO:0000313" key="2">
    <source>
        <dbReference type="EMBL" id="KAI9200035.1"/>
    </source>
</evidence>
<feature type="region of interest" description="Disordered" evidence="1">
    <location>
        <begin position="1"/>
        <end position="94"/>
    </location>
</feature>
<feature type="compositionally biased region" description="Acidic residues" evidence="1">
    <location>
        <begin position="144"/>
        <end position="156"/>
    </location>
</feature>
<sequence length="156" mass="17656">MGGRGVRYGNRENRYGNRGDRYGERVDNNMGNISGRTVKEEGCHTSWDNSGSSSSWKPNWSKRDDKPSFKAKAEPSKDHKAEGKLNQGKSYSQPSRNCDIKFLSVWEQVILHHNVQHKRVRVLKDGGSESEGKFVNESMPPLEDVSDNEYPVDGEL</sequence>
<dbReference type="AlphaFoldDB" id="A0AAD5JS72"/>
<reference evidence="2" key="2">
    <citation type="submission" date="2023-02" db="EMBL/GenBank/DDBJ databases">
        <authorList>
            <person name="Swenson N.G."/>
            <person name="Wegrzyn J.L."/>
            <person name="Mcevoy S.L."/>
        </authorList>
    </citation>
    <scope>NUCLEOTIDE SEQUENCE</scope>
    <source>
        <strain evidence="2">91603</strain>
        <tissue evidence="2">Leaf</tissue>
    </source>
</reference>
<feature type="region of interest" description="Disordered" evidence="1">
    <location>
        <begin position="125"/>
        <end position="156"/>
    </location>
</feature>
<feature type="compositionally biased region" description="Low complexity" evidence="1">
    <location>
        <begin position="46"/>
        <end position="59"/>
    </location>
</feature>
<dbReference type="Proteomes" id="UP001064489">
    <property type="component" value="Chromosome 9"/>
</dbReference>
<organism evidence="2 3">
    <name type="scientific">Acer negundo</name>
    <name type="common">Box elder</name>
    <dbReference type="NCBI Taxonomy" id="4023"/>
    <lineage>
        <taxon>Eukaryota</taxon>
        <taxon>Viridiplantae</taxon>
        <taxon>Streptophyta</taxon>
        <taxon>Embryophyta</taxon>
        <taxon>Tracheophyta</taxon>
        <taxon>Spermatophyta</taxon>
        <taxon>Magnoliopsida</taxon>
        <taxon>eudicotyledons</taxon>
        <taxon>Gunneridae</taxon>
        <taxon>Pentapetalae</taxon>
        <taxon>rosids</taxon>
        <taxon>malvids</taxon>
        <taxon>Sapindales</taxon>
        <taxon>Sapindaceae</taxon>
        <taxon>Hippocastanoideae</taxon>
        <taxon>Acereae</taxon>
        <taxon>Acer</taxon>
    </lineage>
</organism>
<accession>A0AAD5JS72</accession>
<name>A0AAD5JS72_ACENE</name>
<evidence type="ECO:0000256" key="1">
    <source>
        <dbReference type="SAM" id="MobiDB-lite"/>
    </source>
</evidence>
<feature type="compositionally biased region" description="Basic and acidic residues" evidence="1">
    <location>
        <begin position="125"/>
        <end position="134"/>
    </location>
</feature>
<keyword evidence="3" id="KW-1185">Reference proteome</keyword>
<reference evidence="2" key="1">
    <citation type="journal article" date="2022" name="Plant J.">
        <title>Strategies of tolerance reflected in two North American maple genomes.</title>
        <authorList>
            <person name="McEvoy S.L."/>
            <person name="Sezen U.U."/>
            <person name="Trouern-Trend A."/>
            <person name="McMahon S.M."/>
            <person name="Schaberg P.G."/>
            <person name="Yang J."/>
            <person name="Wegrzyn J.L."/>
            <person name="Swenson N.G."/>
        </authorList>
    </citation>
    <scope>NUCLEOTIDE SEQUENCE</scope>
    <source>
        <strain evidence="2">91603</strain>
    </source>
</reference>